<dbReference type="PANTHER" id="PTHR47992">
    <property type="entry name" value="PROTEIN PHOSPHATASE"/>
    <property type="match status" value="1"/>
</dbReference>
<dbReference type="Proteomes" id="UP000192411">
    <property type="component" value="Unassembled WGS sequence"/>
</dbReference>
<organism evidence="2 3">
    <name type="scientific">Mycolicibacterium tusciae</name>
    <dbReference type="NCBI Taxonomy" id="75922"/>
    <lineage>
        <taxon>Bacteria</taxon>
        <taxon>Bacillati</taxon>
        <taxon>Actinomycetota</taxon>
        <taxon>Actinomycetes</taxon>
        <taxon>Mycobacteriales</taxon>
        <taxon>Mycobacteriaceae</taxon>
        <taxon>Mycolicibacterium</taxon>
    </lineage>
</organism>
<gene>
    <name evidence="2" type="ORF">BST47_06150</name>
</gene>
<dbReference type="GO" id="GO:0004722">
    <property type="term" value="F:protein serine/threonine phosphatase activity"/>
    <property type="evidence" value="ECO:0007669"/>
    <property type="project" value="InterPro"/>
</dbReference>
<dbReference type="STRING" id="75922.BST47_06150"/>
<protein>
    <submittedName>
        <fullName evidence="2">Serine/threonine protein phosphatase</fullName>
    </submittedName>
</protein>
<dbReference type="InterPro" id="IPR001932">
    <property type="entry name" value="PPM-type_phosphatase-like_dom"/>
</dbReference>
<evidence type="ECO:0000313" key="3">
    <source>
        <dbReference type="Proteomes" id="UP000192411"/>
    </source>
</evidence>
<dbReference type="PROSITE" id="PS51746">
    <property type="entry name" value="PPM_2"/>
    <property type="match status" value="1"/>
</dbReference>
<evidence type="ECO:0000259" key="1">
    <source>
        <dbReference type="PROSITE" id="PS51746"/>
    </source>
</evidence>
<dbReference type="CDD" id="cd00143">
    <property type="entry name" value="PP2Cc"/>
    <property type="match status" value="1"/>
</dbReference>
<proteinExistence type="predicted"/>
<dbReference type="OrthoDB" id="9801841at2"/>
<comment type="caution">
    <text evidence="2">The sequence shown here is derived from an EMBL/GenBank/DDBJ whole genome shotgun (WGS) entry which is preliminary data.</text>
</comment>
<keyword evidence="3" id="KW-1185">Reference proteome</keyword>
<evidence type="ECO:0000313" key="2">
    <source>
        <dbReference type="EMBL" id="ORB66689.1"/>
    </source>
</evidence>
<dbReference type="SUPFAM" id="SSF81606">
    <property type="entry name" value="PP2C-like"/>
    <property type="match status" value="1"/>
</dbReference>
<feature type="domain" description="PPM-type phosphatase" evidence="1">
    <location>
        <begin position="54"/>
        <end position="306"/>
    </location>
</feature>
<dbReference type="SMART" id="SM00332">
    <property type="entry name" value="PP2Cc"/>
    <property type="match status" value="1"/>
</dbReference>
<name>A0A1X0JUS6_9MYCO</name>
<dbReference type="AlphaFoldDB" id="A0A1X0JUS6"/>
<dbReference type="InterPro" id="IPR036457">
    <property type="entry name" value="PPM-type-like_dom_sf"/>
</dbReference>
<dbReference type="EMBL" id="MVIM01000003">
    <property type="protein sequence ID" value="ORB66689.1"/>
    <property type="molecule type" value="Genomic_DNA"/>
</dbReference>
<dbReference type="Gene3D" id="3.60.40.10">
    <property type="entry name" value="PPM-type phosphatase domain"/>
    <property type="match status" value="1"/>
</dbReference>
<dbReference type="SMART" id="SM00331">
    <property type="entry name" value="PP2C_SIG"/>
    <property type="match status" value="1"/>
</dbReference>
<reference evidence="2 3" key="1">
    <citation type="submission" date="2017-02" db="EMBL/GenBank/DDBJ databases">
        <title>The new phylogeny of genus Mycobacterium.</title>
        <authorList>
            <person name="Tortoli E."/>
            <person name="Trovato A."/>
            <person name="Cirillo D.M."/>
        </authorList>
    </citation>
    <scope>NUCLEOTIDE SEQUENCE [LARGE SCALE GENOMIC DNA]</scope>
    <source>
        <strain evidence="2 3">DSM 44338</strain>
    </source>
</reference>
<accession>A0A1X0JUS6</accession>
<sequence>MSTCTECGTHAGPAEGVCENCGAALTAIRQLAVPRSAPDPDGQEPDRDENQIGAIVLITDRGIEHARNEDAGAAGIVVNSAGDRPRAIAAVVCDGVSTSADAQEASRAASAAGLDAMLKALAASRDIPSVMVAGLADGAKAAAESTSPEGFSAASCTYTAAVVVPAEGGQVQIAIANVGDSRVYWLPEPPAQPQRLTVDDTVAQQLISAGIPADSPAVLRGEHTLTRWFGRDADREWDESSVHTMTTADRGVLVLCSDGLHNYLPEAADIARFCTGTAPDEAARALVDHALRAGGHDNITVIVIPIGPHEFG</sequence>
<dbReference type="InterPro" id="IPR015655">
    <property type="entry name" value="PP2C"/>
</dbReference>